<reference evidence="12" key="3">
    <citation type="submission" date="2025-09" db="UniProtKB">
        <authorList>
            <consortium name="Ensembl"/>
        </authorList>
    </citation>
    <scope>IDENTIFICATION</scope>
</reference>
<dbReference type="AlphaFoldDB" id="H0XJ77"/>
<feature type="compositionally biased region" description="Basic and acidic residues" evidence="11">
    <location>
        <begin position="45"/>
        <end position="70"/>
    </location>
</feature>
<reference evidence="12" key="2">
    <citation type="submission" date="2025-08" db="UniProtKB">
        <authorList>
            <consortium name="Ensembl"/>
        </authorList>
    </citation>
    <scope>IDENTIFICATION</scope>
</reference>
<dbReference type="GO" id="GO:0005768">
    <property type="term" value="C:endosome"/>
    <property type="evidence" value="ECO:0007669"/>
    <property type="project" value="UniProtKB-SubCell"/>
</dbReference>
<name>H0XJ77_OTOGA</name>
<keyword evidence="9" id="KW-0472">Membrane</keyword>
<dbReference type="OMA" id="PEEEKEX"/>
<protein>
    <submittedName>
        <fullName evidence="12">Uncharacterized protein</fullName>
    </submittedName>
</protein>
<dbReference type="EMBL" id="AAQR03012811">
    <property type="status" value="NOT_ANNOTATED_CDS"/>
    <property type="molecule type" value="Genomic_DNA"/>
</dbReference>
<keyword evidence="13" id="KW-1185">Reference proteome</keyword>
<feature type="compositionally biased region" description="Low complexity" evidence="11">
    <location>
        <begin position="71"/>
        <end position="85"/>
    </location>
</feature>
<proteinExistence type="inferred from homology"/>
<sequence length="97" mass="11053">VLQNELSFSDSTLHLFLERPLTSKDIEVCISEQTKNSVEEAIHKFDLRNRRFPEEDEEGKKENDIDHDLESSSSGLEHSSDDSSSPECNLTTSLQRT</sequence>
<keyword evidence="4" id="KW-0813">Transport</keyword>
<feature type="compositionally biased region" description="Polar residues" evidence="11">
    <location>
        <begin position="86"/>
        <end position="97"/>
    </location>
</feature>
<dbReference type="PANTHER" id="PTHR46209:SF2">
    <property type="entry name" value="SORTING NEXIN-10"/>
    <property type="match status" value="1"/>
</dbReference>
<dbReference type="eggNOG" id="KOG2527">
    <property type="taxonomic scope" value="Eukaryota"/>
</dbReference>
<keyword evidence="8" id="KW-0446">Lipid-binding</keyword>
<evidence type="ECO:0000256" key="5">
    <source>
        <dbReference type="ARBA" id="ARBA00022490"/>
    </source>
</evidence>
<keyword evidence="6" id="KW-0967">Endosome</keyword>
<evidence type="ECO:0000313" key="12">
    <source>
        <dbReference type="Ensembl" id="ENSOGAP00000016167.1"/>
    </source>
</evidence>
<dbReference type="GeneTree" id="ENSGT00940000156007"/>
<evidence type="ECO:0000256" key="10">
    <source>
        <dbReference type="ARBA" id="ARBA00029433"/>
    </source>
</evidence>
<organism evidence="12 13">
    <name type="scientific">Otolemur garnettii</name>
    <name type="common">Small-eared galago</name>
    <name type="synonym">Garnett's greater bushbaby</name>
    <dbReference type="NCBI Taxonomy" id="30611"/>
    <lineage>
        <taxon>Eukaryota</taxon>
        <taxon>Metazoa</taxon>
        <taxon>Chordata</taxon>
        <taxon>Craniata</taxon>
        <taxon>Vertebrata</taxon>
        <taxon>Euteleostomi</taxon>
        <taxon>Mammalia</taxon>
        <taxon>Eutheria</taxon>
        <taxon>Euarchontoglires</taxon>
        <taxon>Primates</taxon>
        <taxon>Strepsirrhini</taxon>
        <taxon>Lorisiformes</taxon>
        <taxon>Galagidae</taxon>
        <taxon>Otolemur</taxon>
    </lineage>
</organism>
<evidence type="ECO:0000256" key="6">
    <source>
        <dbReference type="ARBA" id="ARBA00022753"/>
    </source>
</evidence>
<evidence type="ECO:0000256" key="8">
    <source>
        <dbReference type="ARBA" id="ARBA00023121"/>
    </source>
</evidence>
<dbReference type="Proteomes" id="UP000005225">
    <property type="component" value="Unassembled WGS sequence"/>
</dbReference>
<dbReference type="GO" id="GO:0060271">
    <property type="term" value="P:cilium assembly"/>
    <property type="evidence" value="ECO:0007669"/>
    <property type="project" value="TreeGrafter"/>
</dbReference>
<evidence type="ECO:0000313" key="13">
    <source>
        <dbReference type="Proteomes" id="UP000005225"/>
    </source>
</evidence>
<dbReference type="GO" id="GO:0016050">
    <property type="term" value="P:vesicle organization"/>
    <property type="evidence" value="ECO:0007669"/>
    <property type="project" value="TreeGrafter"/>
</dbReference>
<dbReference type="Ensembl" id="ENSOGAT00000034360.1">
    <property type="protein sequence ID" value="ENSOGAP00000016167.1"/>
    <property type="gene ID" value="ENSOGAG00000026923.1"/>
</dbReference>
<dbReference type="InterPro" id="IPR043544">
    <property type="entry name" value="SNX10/11"/>
</dbReference>
<keyword evidence="7" id="KW-0653">Protein transport</keyword>
<reference evidence="13" key="1">
    <citation type="submission" date="2011-03" db="EMBL/GenBank/DDBJ databases">
        <title>Version 3 of the genome sequence of Otolemur garnettii (Bushbaby).</title>
        <authorList>
            <consortium name="The Broad Institute Genome Sequencing Platform"/>
            <person name="Di Palma F."/>
            <person name="Johnson J."/>
            <person name="Lander E.S."/>
            <person name="Lindblad-Toh K."/>
            <person name="Jaffe D.B."/>
            <person name="Gnerre S."/>
            <person name="MacCallum I."/>
            <person name="Przybylski D."/>
            <person name="Ribeiro F.J."/>
            <person name="Burton J.N."/>
            <person name="Walker B.J."/>
            <person name="Sharpe T."/>
            <person name="Hall G."/>
        </authorList>
    </citation>
    <scope>NUCLEOTIDE SEQUENCE [LARGE SCALE GENOMIC DNA]</scope>
</reference>
<dbReference type="HOGENOM" id="CLU_2102587_0_0_1"/>
<evidence type="ECO:0000256" key="1">
    <source>
        <dbReference type="ARBA" id="ARBA00004177"/>
    </source>
</evidence>
<dbReference type="STRING" id="30611.ENSOGAP00000016167"/>
<dbReference type="PANTHER" id="PTHR46209">
    <property type="entry name" value="PX DOMAIN-CONTAINING PROTEIN"/>
    <property type="match status" value="1"/>
</dbReference>
<evidence type="ECO:0000256" key="2">
    <source>
        <dbReference type="ARBA" id="ARBA00004496"/>
    </source>
</evidence>
<evidence type="ECO:0000256" key="3">
    <source>
        <dbReference type="ARBA" id="ARBA00010883"/>
    </source>
</evidence>
<evidence type="ECO:0000256" key="4">
    <source>
        <dbReference type="ARBA" id="ARBA00022448"/>
    </source>
</evidence>
<evidence type="ECO:0000256" key="7">
    <source>
        <dbReference type="ARBA" id="ARBA00022927"/>
    </source>
</evidence>
<comment type="subcellular location">
    <subcellularLocation>
        <location evidence="2">Cytoplasm</location>
    </subcellularLocation>
    <subcellularLocation>
        <location evidence="10">Endomembrane system</location>
        <topology evidence="10">Peripheral membrane protein</topology>
        <orientation evidence="10">Cytoplasmic side</orientation>
    </subcellularLocation>
    <subcellularLocation>
        <location evidence="1">Endosome</location>
    </subcellularLocation>
</comment>
<dbReference type="GO" id="GO:0006886">
    <property type="term" value="P:intracellular protein transport"/>
    <property type="evidence" value="ECO:0007669"/>
    <property type="project" value="InterPro"/>
</dbReference>
<accession>H0XJ77</accession>
<comment type="similarity">
    <text evidence="3">Belongs to the sorting nexin family.</text>
</comment>
<dbReference type="GO" id="GO:1901981">
    <property type="term" value="F:phosphatidylinositol phosphate binding"/>
    <property type="evidence" value="ECO:0007669"/>
    <property type="project" value="TreeGrafter"/>
</dbReference>
<feature type="region of interest" description="Disordered" evidence="11">
    <location>
        <begin position="45"/>
        <end position="97"/>
    </location>
</feature>
<evidence type="ECO:0000256" key="9">
    <source>
        <dbReference type="ARBA" id="ARBA00023136"/>
    </source>
</evidence>
<keyword evidence="5" id="KW-0963">Cytoplasm</keyword>
<evidence type="ECO:0000256" key="11">
    <source>
        <dbReference type="SAM" id="MobiDB-lite"/>
    </source>
</evidence>
<dbReference type="InParanoid" id="H0XJ77"/>